<dbReference type="InterPro" id="IPR014729">
    <property type="entry name" value="Rossmann-like_a/b/a_fold"/>
</dbReference>
<reference evidence="15" key="1">
    <citation type="submission" date="2018-05" db="EMBL/GenBank/DDBJ databases">
        <authorList>
            <person name="Lanie J.A."/>
            <person name="Ng W.-L."/>
            <person name="Kazmierczak K.M."/>
            <person name="Andrzejewski T.M."/>
            <person name="Davidsen T.M."/>
            <person name="Wayne K.J."/>
            <person name="Tettelin H."/>
            <person name="Glass J.I."/>
            <person name="Rusch D."/>
            <person name="Podicherti R."/>
            <person name="Tsui H.-C.T."/>
            <person name="Winkler M.E."/>
        </authorList>
    </citation>
    <scope>NUCLEOTIDE SEQUENCE</scope>
</reference>
<dbReference type="Pfam" id="PF01406">
    <property type="entry name" value="tRNA-synt_1e"/>
    <property type="match status" value="1"/>
</dbReference>
<evidence type="ECO:0000256" key="7">
    <source>
        <dbReference type="ARBA" id="ARBA00022723"/>
    </source>
</evidence>
<dbReference type="GO" id="GO:0004817">
    <property type="term" value="F:cysteine-tRNA ligase activity"/>
    <property type="evidence" value="ECO:0007669"/>
    <property type="project" value="UniProtKB-EC"/>
</dbReference>
<dbReference type="GO" id="GO:0005524">
    <property type="term" value="F:ATP binding"/>
    <property type="evidence" value="ECO:0007669"/>
    <property type="project" value="UniProtKB-KW"/>
</dbReference>
<dbReference type="EC" id="6.1.1.16" evidence="4"/>
<comment type="subcellular location">
    <subcellularLocation>
        <location evidence="2">Cytoplasm</location>
    </subcellularLocation>
</comment>
<dbReference type="AlphaFoldDB" id="A0A381PH84"/>
<dbReference type="PANTHER" id="PTHR10890:SF3">
    <property type="entry name" value="CYSTEINE--TRNA LIGASE, CYTOPLASMIC"/>
    <property type="match status" value="1"/>
</dbReference>
<dbReference type="Pfam" id="PF09190">
    <property type="entry name" value="DALR_2"/>
    <property type="match status" value="1"/>
</dbReference>
<keyword evidence="7" id="KW-0479">Metal-binding</keyword>
<dbReference type="NCBIfam" id="TIGR00435">
    <property type="entry name" value="cysS"/>
    <property type="match status" value="1"/>
</dbReference>
<evidence type="ECO:0000256" key="8">
    <source>
        <dbReference type="ARBA" id="ARBA00022741"/>
    </source>
</evidence>
<accession>A0A381PH84</accession>
<keyword evidence="6" id="KW-0436">Ligase</keyword>
<gene>
    <name evidence="15" type="ORF">METZ01_LOCUS18868</name>
</gene>
<evidence type="ECO:0000256" key="1">
    <source>
        <dbReference type="ARBA" id="ARBA00001947"/>
    </source>
</evidence>
<dbReference type="InterPro" id="IPR009080">
    <property type="entry name" value="tRNAsynth_Ia_anticodon-bd"/>
</dbReference>
<dbReference type="EMBL" id="UINC01000973">
    <property type="protein sequence ID" value="SUZ66014.1"/>
    <property type="molecule type" value="Genomic_DNA"/>
</dbReference>
<keyword evidence="5" id="KW-0963">Cytoplasm</keyword>
<dbReference type="GO" id="GO:0005829">
    <property type="term" value="C:cytosol"/>
    <property type="evidence" value="ECO:0007669"/>
    <property type="project" value="TreeGrafter"/>
</dbReference>
<dbReference type="HAMAP" id="MF_00041">
    <property type="entry name" value="Cys_tRNA_synth"/>
    <property type="match status" value="1"/>
</dbReference>
<keyword evidence="11" id="KW-0648">Protein biosynthesis</keyword>
<keyword evidence="8" id="KW-0547">Nucleotide-binding</keyword>
<proteinExistence type="inferred from homology"/>
<keyword evidence="12" id="KW-0030">Aminoacyl-tRNA synthetase</keyword>
<dbReference type="SUPFAM" id="SSF52374">
    <property type="entry name" value="Nucleotidylyl transferase"/>
    <property type="match status" value="1"/>
</dbReference>
<organism evidence="15">
    <name type="scientific">marine metagenome</name>
    <dbReference type="NCBI Taxonomy" id="408172"/>
    <lineage>
        <taxon>unclassified sequences</taxon>
        <taxon>metagenomes</taxon>
        <taxon>ecological metagenomes</taxon>
    </lineage>
</organism>
<evidence type="ECO:0000256" key="11">
    <source>
        <dbReference type="ARBA" id="ARBA00022917"/>
    </source>
</evidence>
<evidence type="ECO:0000256" key="3">
    <source>
        <dbReference type="ARBA" id="ARBA00005594"/>
    </source>
</evidence>
<evidence type="ECO:0000256" key="2">
    <source>
        <dbReference type="ARBA" id="ARBA00004496"/>
    </source>
</evidence>
<dbReference type="CDD" id="cd00672">
    <property type="entry name" value="CysRS_core"/>
    <property type="match status" value="1"/>
</dbReference>
<evidence type="ECO:0000256" key="5">
    <source>
        <dbReference type="ARBA" id="ARBA00022490"/>
    </source>
</evidence>
<dbReference type="InterPro" id="IPR024909">
    <property type="entry name" value="Cys-tRNA/MSH_ligase"/>
</dbReference>
<dbReference type="PRINTS" id="PR00983">
    <property type="entry name" value="TRNASYNTHCYS"/>
</dbReference>
<evidence type="ECO:0000256" key="13">
    <source>
        <dbReference type="ARBA" id="ARBA00031499"/>
    </source>
</evidence>
<dbReference type="PANTHER" id="PTHR10890">
    <property type="entry name" value="CYSTEINYL-TRNA SYNTHETASE"/>
    <property type="match status" value="1"/>
</dbReference>
<dbReference type="SUPFAM" id="SSF47323">
    <property type="entry name" value="Anticodon-binding domain of a subclass of class I aminoacyl-tRNA synthetases"/>
    <property type="match status" value="1"/>
</dbReference>
<dbReference type="InterPro" id="IPR015803">
    <property type="entry name" value="Cys-tRNA-ligase"/>
</dbReference>
<sequence length="505" mass="55944">MKLYNTLTHDVQDFASADGKTVKMYVCGVTPYSSTHVGHALSYVAFDTLRRYLEFLGFDVKHVQNFTDVDDKIIQRANEQGVEPGELAEQFINDFYRTMDALNIQRAHIYPKATQEIGPIIKTIQALVDNGSAYPAGGDVFFRVTKKGDYGKLSHRTLDGMQAGARIEVDANKEHPMDFVLWKGARAGEPSWESPWGPGRPGWHIECTAMSMTYLGATLDIHGGGQDLIFPHHENEIAQSEAATGQTPFSRYWVHNGLLQLGEDKMSKSLGNLVSVEEALGEYTPDAIRLYFLSSHYRSPLSYTDEGCAAMERSADRLRHALRAEPETAFESSPESMDPTHFQDQFMAGMDDDLNTPRALAAMFDLSREMNRQRNLGISIAAAQDCLRHLGSILGLTFEERKSASKIDAGSYNALLLDLRAKIADTRQAELAELISSDDGAAVDVVSGQHIGQLVTLRGECRNYKQYSIADQIRNWLDSQGITVEDSASGSIWLYGPSSQRGPVS</sequence>
<keyword evidence="9" id="KW-0862">Zinc</keyword>
<keyword evidence="10" id="KW-0067">ATP-binding</keyword>
<dbReference type="GO" id="GO:0046872">
    <property type="term" value="F:metal ion binding"/>
    <property type="evidence" value="ECO:0007669"/>
    <property type="project" value="UniProtKB-KW"/>
</dbReference>
<evidence type="ECO:0000256" key="12">
    <source>
        <dbReference type="ARBA" id="ARBA00023146"/>
    </source>
</evidence>
<dbReference type="InterPro" id="IPR032678">
    <property type="entry name" value="tRNA-synt_1_cat_dom"/>
</dbReference>
<evidence type="ECO:0000256" key="4">
    <source>
        <dbReference type="ARBA" id="ARBA00012832"/>
    </source>
</evidence>
<feature type="domain" description="Cysteinyl-tRNA synthetase class Ia DALR" evidence="14">
    <location>
        <begin position="345"/>
        <end position="405"/>
    </location>
</feature>
<comment type="cofactor">
    <cofactor evidence="1">
        <name>Zn(2+)</name>
        <dbReference type="ChEBI" id="CHEBI:29105"/>
    </cofactor>
</comment>
<dbReference type="Gene3D" id="3.40.50.620">
    <property type="entry name" value="HUPs"/>
    <property type="match status" value="1"/>
</dbReference>
<evidence type="ECO:0000313" key="15">
    <source>
        <dbReference type="EMBL" id="SUZ66014.1"/>
    </source>
</evidence>
<protein>
    <recommendedName>
        <fullName evidence="4">cysteine--tRNA ligase</fullName>
        <ecNumber evidence="4">6.1.1.16</ecNumber>
    </recommendedName>
    <alternativeName>
        <fullName evidence="13">Cysteinyl-tRNA synthetase</fullName>
    </alternativeName>
</protein>
<evidence type="ECO:0000256" key="9">
    <source>
        <dbReference type="ARBA" id="ARBA00022833"/>
    </source>
</evidence>
<name>A0A381PH84_9ZZZZ</name>
<dbReference type="FunFam" id="3.40.50.620:FF:000009">
    <property type="entry name" value="Cysteine--tRNA ligase"/>
    <property type="match status" value="1"/>
</dbReference>
<evidence type="ECO:0000256" key="10">
    <source>
        <dbReference type="ARBA" id="ARBA00022840"/>
    </source>
</evidence>
<comment type="similarity">
    <text evidence="3">Belongs to the class-I aminoacyl-tRNA synthetase family.</text>
</comment>
<evidence type="ECO:0000259" key="14">
    <source>
        <dbReference type="SMART" id="SM00840"/>
    </source>
</evidence>
<evidence type="ECO:0000256" key="6">
    <source>
        <dbReference type="ARBA" id="ARBA00022598"/>
    </source>
</evidence>
<dbReference type="SMART" id="SM00840">
    <property type="entry name" value="DALR_2"/>
    <property type="match status" value="1"/>
</dbReference>
<dbReference type="InterPro" id="IPR015273">
    <property type="entry name" value="Cys-tRNA-synt_Ia_DALR"/>
</dbReference>
<dbReference type="Gene3D" id="1.20.120.1910">
    <property type="entry name" value="Cysteine-tRNA ligase, C-terminal anti-codon recognition domain"/>
    <property type="match status" value="1"/>
</dbReference>
<dbReference type="GO" id="GO:0006423">
    <property type="term" value="P:cysteinyl-tRNA aminoacylation"/>
    <property type="evidence" value="ECO:0007669"/>
    <property type="project" value="InterPro"/>
</dbReference>